<proteinExistence type="predicted"/>
<comment type="caution">
    <text evidence="1">The sequence shown here is derived from an EMBL/GenBank/DDBJ whole genome shotgun (WGS) entry which is preliminary data.</text>
</comment>
<organism evidence="1 2">
    <name type="scientific">Olivibacter jilunii</name>
    <dbReference type="NCBI Taxonomy" id="985016"/>
    <lineage>
        <taxon>Bacteria</taxon>
        <taxon>Pseudomonadati</taxon>
        <taxon>Bacteroidota</taxon>
        <taxon>Sphingobacteriia</taxon>
        <taxon>Sphingobacteriales</taxon>
        <taxon>Sphingobacteriaceae</taxon>
        <taxon>Olivibacter</taxon>
    </lineage>
</organism>
<evidence type="ECO:0000313" key="1">
    <source>
        <dbReference type="EMBL" id="MFD2962525.1"/>
    </source>
</evidence>
<keyword evidence="2" id="KW-1185">Reference proteome</keyword>
<protein>
    <submittedName>
        <fullName evidence="1">Uncharacterized protein</fullName>
    </submittedName>
</protein>
<dbReference type="Proteomes" id="UP001597560">
    <property type="component" value="Unassembled WGS sequence"/>
</dbReference>
<gene>
    <name evidence="1" type="ORF">ACFS6J_12060</name>
</gene>
<reference evidence="2" key="1">
    <citation type="journal article" date="2019" name="Int. J. Syst. Evol. Microbiol.">
        <title>The Global Catalogue of Microorganisms (GCM) 10K type strain sequencing project: providing services to taxonomists for standard genome sequencing and annotation.</title>
        <authorList>
            <consortium name="The Broad Institute Genomics Platform"/>
            <consortium name="The Broad Institute Genome Sequencing Center for Infectious Disease"/>
            <person name="Wu L."/>
            <person name="Ma J."/>
        </authorList>
    </citation>
    <scope>NUCLEOTIDE SEQUENCE [LARGE SCALE GENOMIC DNA]</scope>
    <source>
        <strain evidence="2">KCTC 23098</strain>
    </source>
</reference>
<name>A0ABW6B1Q3_9SPHI</name>
<evidence type="ECO:0000313" key="2">
    <source>
        <dbReference type="Proteomes" id="UP001597560"/>
    </source>
</evidence>
<dbReference type="EMBL" id="JBHUPA010000007">
    <property type="protein sequence ID" value="MFD2962525.1"/>
    <property type="molecule type" value="Genomic_DNA"/>
</dbReference>
<accession>A0ABW6B1Q3</accession>
<dbReference type="RefSeq" id="WP_377610764.1">
    <property type="nucleotide sequence ID" value="NZ_JBHUPA010000007.1"/>
</dbReference>
<sequence>MSGPRAGILGNIFEKMKSDQFYAEWWPSGRSGRDRLLPNENTFYIYLKISATLTGRPALVFCRSSDLEWEDQDMGCITSFEKAFFDKGVWCNFEAIDLFKERNPISIELDEEEVLTLAPIFDKICGSMESNYLYKSDLVRTYVFQIIHIAIKIHLQRTNIVRSPVRYVRLTTCGIDMFVRIRLRHKK</sequence>